<keyword evidence="1" id="KW-0175">Coiled coil</keyword>
<sequence>MKTTTAIVLCALSLSAGAAVTAVAQTATRPAKAGECIVREQAEQIISTLAQRNEQLKTTTAALRDAEQRAVEAEAKAQEAAVAKQALQVAAERNRELVAIGKAILKDYEDMGLGKRTAAGEPLTQLYRVRLENKLQGFEDQIAAQRVFPERELEAARRPASPAAPAH</sequence>
<gene>
    <name evidence="3" type="ORF">CSW64_20475</name>
</gene>
<feature type="coiled-coil region" evidence="1">
    <location>
        <begin position="39"/>
        <end position="83"/>
    </location>
</feature>
<feature type="signal peptide" evidence="2">
    <location>
        <begin position="1"/>
        <end position="18"/>
    </location>
</feature>
<evidence type="ECO:0000256" key="1">
    <source>
        <dbReference type="SAM" id="Coils"/>
    </source>
</evidence>
<dbReference type="Proteomes" id="UP000228945">
    <property type="component" value="Chromosome"/>
</dbReference>
<evidence type="ECO:0000256" key="2">
    <source>
        <dbReference type="SAM" id="SignalP"/>
    </source>
</evidence>
<organism evidence="3 4">
    <name type="scientific">Caulobacter mirabilis</name>
    <dbReference type="NCBI Taxonomy" id="69666"/>
    <lineage>
        <taxon>Bacteria</taxon>
        <taxon>Pseudomonadati</taxon>
        <taxon>Pseudomonadota</taxon>
        <taxon>Alphaproteobacteria</taxon>
        <taxon>Caulobacterales</taxon>
        <taxon>Caulobacteraceae</taxon>
        <taxon>Caulobacter</taxon>
    </lineage>
</organism>
<keyword evidence="4" id="KW-1185">Reference proteome</keyword>
<evidence type="ECO:0000313" key="3">
    <source>
        <dbReference type="EMBL" id="ATQ44596.1"/>
    </source>
</evidence>
<reference evidence="3 4" key="1">
    <citation type="submission" date="2017-10" db="EMBL/GenBank/DDBJ databases">
        <title>Genome sequence of Caulobacter mirabilis FWC38.</title>
        <authorList>
            <person name="Fiebig A."/>
            <person name="Crosson S."/>
        </authorList>
    </citation>
    <scope>NUCLEOTIDE SEQUENCE [LARGE SCALE GENOMIC DNA]</scope>
    <source>
        <strain evidence="3 4">FWC 38</strain>
    </source>
</reference>
<dbReference type="RefSeq" id="WP_099623844.1">
    <property type="nucleotide sequence ID" value="NZ_CP024201.1"/>
</dbReference>
<name>A0A2D2B2Z8_9CAUL</name>
<protein>
    <submittedName>
        <fullName evidence="3">Uncharacterized protein</fullName>
    </submittedName>
</protein>
<dbReference type="AlphaFoldDB" id="A0A2D2B2Z8"/>
<dbReference type="EMBL" id="CP024201">
    <property type="protein sequence ID" value="ATQ44596.1"/>
    <property type="molecule type" value="Genomic_DNA"/>
</dbReference>
<dbReference type="OrthoDB" id="8566631at2"/>
<dbReference type="KEGG" id="cmb:CSW64_20475"/>
<feature type="chain" id="PRO_5013729758" evidence="2">
    <location>
        <begin position="19"/>
        <end position="167"/>
    </location>
</feature>
<evidence type="ECO:0000313" key="4">
    <source>
        <dbReference type="Proteomes" id="UP000228945"/>
    </source>
</evidence>
<proteinExistence type="predicted"/>
<accession>A0A2D2B2Z8</accession>
<keyword evidence="2" id="KW-0732">Signal</keyword>